<reference evidence="3 4" key="1">
    <citation type="submission" date="2018-06" db="EMBL/GenBank/DDBJ databases">
        <authorList>
            <consortium name="Pathogen Informatics"/>
            <person name="Doyle S."/>
        </authorList>
    </citation>
    <scope>NUCLEOTIDE SEQUENCE [LARGE SCALE GENOMIC DNA]</scope>
    <source>
        <strain evidence="3 4">NCTC10742</strain>
    </source>
</reference>
<evidence type="ECO:0000256" key="2">
    <source>
        <dbReference type="SAM" id="SignalP"/>
    </source>
</evidence>
<feature type="compositionally biased region" description="Low complexity" evidence="1">
    <location>
        <begin position="29"/>
        <end position="80"/>
    </location>
</feature>
<evidence type="ECO:0000313" key="4">
    <source>
        <dbReference type="Proteomes" id="UP000254291"/>
    </source>
</evidence>
<dbReference type="Proteomes" id="UP000254291">
    <property type="component" value="Unassembled WGS sequence"/>
</dbReference>
<dbReference type="Pfam" id="PF17963">
    <property type="entry name" value="Big_9"/>
    <property type="match status" value="4"/>
</dbReference>
<evidence type="ECO:0000256" key="1">
    <source>
        <dbReference type="SAM" id="MobiDB-lite"/>
    </source>
</evidence>
<name>A0A378SJY4_9MYCO</name>
<evidence type="ECO:0000313" key="3">
    <source>
        <dbReference type="EMBL" id="STZ42154.1"/>
    </source>
</evidence>
<feature type="compositionally biased region" description="Polar residues" evidence="1">
    <location>
        <begin position="137"/>
        <end position="150"/>
    </location>
</feature>
<accession>A0A378SJY4</accession>
<feature type="chain" id="PRO_5038764630" evidence="2">
    <location>
        <begin position="25"/>
        <end position="889"/>
    </location>
</feature>
<dbReference type="PANTHER" id="PTHR34720:SF9">
    <property type="entry name" value="BLR4714 PROTEIN"/>
    <property type="match status" value="1"/>
</dbReference>
<feature type="signal peptide" evidence="2">
    <location>
        <begin position="1"/>
        <end position="24"/>
    </location>
</feature>
<dbReference type="PANTHER" id="PTHR34720">
    <property type="entry name" value="MICROCYSTIN DEPENDENT PROTEIN"/>
    <property type="match status" value="1"/>
</dbReference>
<keyword evidence="2" id="KW-0732">Signal</keyword>
<proteinExistence type="predicted"/>
<dbReference type="Gene3D" id="2.60.40.2810">
    <property type="match status" value="4"/>
</dbReference>
<dbReference type="NCBIfam" id="NF012211">
    <property type="entry name" value="tand_rpt_95"/>
    <property type="match status" value="4"/>
</dbReference>
<gene>
    <name evidence="3" type="ORF">NCTC10742_01365</name>
</gene>
<sequence>MGYSKYVGRVGALALALGIGTAVATPAWAEAPSGNESASSASESSQKPSSRRTSPAVSGEAASSGDSTGTSDSDGSTTPADGKRDDDAIEDESDVEIAPETDAVEDTPPLVDEGVEESDADDGYSASVAPEVDLPSATVQSDDNRTSASESPVGETPASTAPDQDPEPSSAEITDAPAPPSYASAVTAPPVEPAPAPLVRQPRGPIGVILGGPAAMLDIAAKALHMLFNPSPTVPGDPPLLLGVLAFVRREIQRTFFNSSPTAVADSTSTSEGLPTRISVLDNDTDPDIGDVLTVTDFTQAANGVVELNADGSFTYTPTAGFSGTDTFSYTISDEASAWHTHGLFSSSRSHKSTATVTITVTAAPTAINDSATVVEDSTANVIDVLGNDSDSDGDALTVTGVGEATHGGAVTVNPDGVIIYTPTADFNGDDTFTYTVSDGTQTATATVTVTVTPVNDTPVAGDDTATVAENSVGTSIAVLANDTDIDSGDSLSVTAVGIPSGGGAAAINADGTISYTPVTGYFGTESFTYTVSDGTESATGTVTVTITQVNDAPVAVDDTVEMSVGETSVSVIVVANDTDPDGDTLTVTGVTAPINGAASFSGGTVTYTPTEGFAGTETLTYTVSDGSLTDTATLSISVPISVAPLFAEPSVVDLSVQSNGVTTGRFVATDPQGDSVMYGLAATLDPVYATLVLNAETGEFVFSPTELARFNAAVTESGAGITFTVTASDGEHTTSLRHTLAVVPLHPDDDGILDLDELDTLAALGVVGVSENEDGTIIAVVGEFTDDDVHNVDDALAALNRIAAVLGAGYGLQGEIVEQSTEFGAGSGGVSENVYRLFQRINGIRVLGSEVILTTLVDGTATGAYSGINPAIYQVNPDFSWNVDCGGV</sequence>
<dbReference type="EMBL" id="UGQM01000001">
    <property type="protein sequence ID" value="STZ42154.1"/>
    <property type="molecule type" value="Genomic_DNA"/>
</dbReference>
<feature type="compositionally biased region" description="Acidic residues" evidence="1">
    <location>
        <begin position="87"/>
        <end position="105"/>
    </location>
</feature>
<dbReference type="RefSeq" id="WP_147292268.1">
    <property type="nucleotide sequence ID" value="NZ_JACKST010000158.1"/>
</dbReference>
<protein>
    <submittedName>
        <fullName evidence="3">YVTN beta-propeller repeat-containing protein</fullName>
    </submittedName>
</protein>
<feature type="compositionally biased region" description="Acidic residues" evidence="1">
    <location>
        <begin position="113"/>
        <end position="122"/>
    </location>
</feature>
<organism evidence="3 4">
    <name type="scientific">Mycolicibacterium gilvum</name>
    <dbReference type="NCBI Taxonomy" id="1804"/>
    <lineage>
        <taxon>Bacteria</taxon>
        <taxon>Bacillati</taxon>
        <taxon>Actinomycetota</taxon>
        <taxon>Actinomycetes</taxon>
        <taxon>Mycobacteriales</taxon>
        <taxon>Mycobacteriaceae</taxon>
        <taxon>Mycolicibacterium</taxon>
    </lineage>
</organism>
<feature type="region of interest" description="Disordered" evidence="1">
    <location>
        <begin position="29"/>
        <end position="202"/>
    </location>
</feature>
<dbReference type="AlphaFoldDB" id="A0A378SJY4"/>